<dbReference type="Proteomes" id="UP000219369">
    <property type="component" value="Unassembled WGS sequence"/>
</dbReference>
<organism evidence="1 2">
    <name type="scientific">Fusarium oxysporum</name>
    <name type="common">Fusarium vascular wilt</name>
    <dbReference type="NCBI Taxonomy" id="5507"/>
    <lineage>
        <taxon>Eukaryota</taxon>
        <taxon>Fungi</taxon>
        <taxon>Dikarya</taxon>
        <taxon>Ascomycota</taxon>
        <taxon>Pezizomycotina</taxon>
        <taxon>Sordariomycetes</taxon>
        <taxon>Hypocreomycetidae</taxon>
        <taxon>Hypocreales</taxon>
        <taxon>Nectriaceae</taxon>
        <taxon>Fusarium</taxon>
        <taxon>Fusarium oxysporum species complex</taxon>
    </lineage>
</organism>
<dbReference type="VEuPathDB" id="FungiDB:FOMG_03954"/>
<gene>
    <name evidence="1" type="ORF">FRV6_06333</name>
</gene>
<sequence length="394" mass="44645">MDDDDILQHPRVAANLPSVPPAATNVLQIPPFVGLRRQGLSMFDIISLSPHVNYRQPGVNMAAQGEFAREVLIPTLLAGHRYHYSPITEVGWTYIETRKMVASYKPYPPPGYRAFDLQKKMTASHYIINEFRGHFGDDCHRYRVDDDAPQVRPVAANYPRVPPTPLVVDSIYQVPPFAGNGELCRSELMRCVDLAEQEQEVQQGLGVPYQVEDLRRFWRELSRDWNAFTSNADNRHMPAITLIDARVQVGYLKYDHPQSLHYPDAPGAARKHLAPVYMSISTATRDQMFTTIWKDGDRKFINPSHAELNGGTIARCIDTVTQRVDRDTKERTKAYNIRLVINTARRGVMHFAQTGTGREAYLPPDTERPVLLETVFVRDRARQMVSNPGAGPVP</sequence>
<evidence type="ECO:0000313" key="1">
    <source>
        <dbReference type="EMBL" id="SCO82120.1"/>
    </source>
</evidence>
<proteinExistence type="predicted"/>
<dbReference type="EMBL" id="FMJY01000003">
    <property type="protein sequence ID" value="SCO82120.1"/>
    <property type="molecule type" value="Genomic_DNA"/>
</dbReference>
<dbReference type="OrthoDB" id="5004885at2759"/>
<dbReference type="VEuPathDB" id="FungiDB:FOC1_g10014356"/>
<accession>A0A2H3TGE8</accession>
<protein>
    <submittedName>
        <fullName evidence="1">Uncharacterized protein</fullName>
    </submittedName>
</protein>
<evidence type="ECO:0000313" key="2">
    <source>
        <dbReference type="Proteomes" id="UP000219369"/>
    </source>
</evidence>
<reference evidence="2" key="1">
    <citation type="submission" date="2016-09" db="EMBL/GenBank/DDBJ databases">
        <authorList>
            <person name="Guldener U."/>
        </authorList>
    </citation>
    <scope>NUCLEOTIDE SEQUENCE [LARGE SCALE GENOMIC DNA]</scope>
    <source>
        <strain evidence="2">V64-1</strain>
    </source>
</reference>
<dbReference type="VEuPathDB" id="FungiDB:HZS61_012168"/>
<dbReference type="VEuPathDB" id="FungiDB:FOMG_03953"/>
<dbReference type="AlphaFoldDB" id="A0A2H3TGE8"/>
<name>A0A2H3TGE8_FUSOX</name>
<dbReference type="VEuPathDB" id="FungiDB:FOC4_g10012770"/>
<dbReference type="VEuPathDB" id="FungiDB:FOXG_07848"/>
<dbReference type="VEuPathDB" id="FungiDB:FOIG_03505"/>
<dbReference type="VEuPathDB" id="FungiDB:FOXG_19547"/>
<dbReference type="VEuPathDB" id="FungiDB:FOIG_03506"/>
<dbReference type="VEuPathDB" id="FungiDB:FOZG_03875"/>